<evidence type="ECO:0000313" key="3">
    <source>
        <dbReference type="Proteomes" id="UP000694888"/>
    </source>
</evidence>
<name>A0ABM0K047_APLCA</name>
<feature type="compositionally biased region" description="Polar residues" evidence="1">
    <location>
        <begin position="225"/>
        <end position="235"/>
    </location>
</feature>
<dbReference type="Pfam" id="PF21549">
    <property type="entry name" value="PRDM2_PR"/>
    <property type="match status" value="1"/>
</dbReference>
<evidence type="ECO:0000259" key="2">
    <source>
        <dbReference type="Pfam" id="PF21549"/>
    </source>
</evidence>
<sequence length="454" mass="49928">MSRRKQSNPKPIKHDEEEDMDSGGRSRDPDVAMMTVGDQEDSNVVTNGSAFHSLSKPNMTPGNEDPTEEIAHSNKVYVKVECAEEGDERSFGHWQDERAILSNNVEETADSVNGEDRNDNSPSDPTMSAFDDPASDKADREERETSQRHIEEETNGIDGTEIEVKTEPNASPSSPLAHHSNNKLPDINASSSSSSPSSSNYTPKHKRGQRSRSRSRSKSGGAANSPESRPPTTSRQSREKAEQALVNQLQLPSDVLYLKQQEMIVHGNRSIGWVVCCAIPLPQGSSLGPFQGQLVSSEAVKVGDLIVQFTNKKGHQALMNVAGQSGGWLALLRSTVSPSERNTHVYWEGGRIWCEIIADIDIGTELRASFSFQNDDDVDDEDESNETMEDVESAANDVKENGEPSSGEEGRNVSGTQQQQHQQQHQQQQQQQQQQHQQQQHQATPGHGMGKLTA</sequence>
<keyword evidence="3" id="KW-1185">Reference proteome</keyword>
<feature type="compositionally biased region" description="Polar residues" evidence="1">
    <location>
        <begin position="42"/>
        <end position="61"/>
    </location>
</feature>
<feature type="region of interest" description="Disordered" evidence="1">
    <location>
        <begin position="373"/>
        <end position="454"/>
    </location>
</feature>
<dbReference type="RefSeq" id="XP_005105621.2">
    <property type="nucleotide sequence ID" value="XM_005105564.3"/>
</dbReference>
<protein>
    <submittedName>
        <fullName evidence="4">Regulatory protein zeste</fullName>
    </submittedName>
</protein>
<reference evidence="4" key="1">
    <citation type="submission" date="2025-08" db="UniProtKB">
        <authorList>
            <consortium name="RefSeq"/>
        </authorList>
    </citation>
    <scope>IDENTIFICATION</scope>
</reference>
<dbReference type="Proteomes" id="UP000694888">
    <property type="component" value="Unplaced"/>
</dbReference>
<feature type="compositionally biased region" description="Low complexity" evidence="1">
    <location>
        <begin position="417"/>
        <end position="442"/>
    </location>
</feature>
<accession>A0ABM0K047</accession>
<evidence type="ECO:0000256" key="1">
    <source>
        <dbReference type="SAM" id="MobiDB-lite"/>
    </source>
</evidence>
<feature type="region of interest" description="Disordered" evidence="1">
    <location>
        <begin position="1"/>
        <end position="72"/>
    </location>
</feature>
<feature type="compositionally biased region" description="Acidic residues" evidence="1">
    <location>
        <begin position="374"/>
        <end position="392"/>
    </location>
</feature>
<proteinExistence type="predicted"/>
<evidence type="ECO:0000313" key="4">
    <source>
        <dbReference type="RefSeq" id="XP_005105621.2"/>
    </source>
</evidence>
<organism evidence="3 4">
    <name type="scientific">Aplysia californica</name>
    <name type="common">California sea hare</name>
    <dbReference type="NCBI Taxonomy" id="6500"/>
    <lineage>
        <taxon>Eukaryota</taxon>
        <taxon>Metazoa</taxon>
        <taxon>Spiralia</taxon>
        <taxon>Lophotrochozoa</taxon>
        <taxon>Mollusca</taxon>
        <taxon>Gastropoda</taxon>
        <taxon>Heterobranchia</taxon>
        <taxon>Euthyneura</taxon>
        <taxon>Tectipleura</taxon>
        <taxon>Aplysiida</taxon>
        <taxon>Aplysioidea</taxon>
        <taxon>Aplysiidae</taxon>
        <taxon>Aplysia</taxon>
    </lineage>
</organism>
<feature type="region of interest" description="Disordered" evidence="1">
    <location>
        <begin position="85"/>
        <end position="245"/>
    </location>
</feature>
<feature type="compositionally biased region" description="Basic and acidic residues" evidence="1">
    <location>
        <begin position="88"/>
        <end position="99"/>
    </location>
</feature>
<feature type="compositionally biased region" description="Basic residues" evidence="1">
    <location>
        <begin position="203"/>
        <end position="217"/>
    </location>
</feature>
<gene>
    <name evidence="4" type="primary">LOC101863924</name>
</gene>
<dbReference type="Gene3D" id="2.170.270.10">
    <property type="entry name" value="SET domain"/>
    <property type="match status" value="1"/>
</dbReference>
<feature type="domain" description="SET" evidence="2">
    <location>
        <begin position="274"/>
        <end position="372"/>
    </location>
</feature>
<feature type="compositionally biased region" description="Basic and acidic residues" evidence="1">
    <location>
        <begin position="134"/>
        <end position="152"/>
    </location>
</feature>
<feature type="compositionally biased region" description="Low complexity" evidence="1">
    <location>
        <begin position="190"/>
        <end position="199"/>
    </location>
</feature>
<dbReference type="InterPro" id="IPR046341">
    <property type="entry name" value="SET_dom_sf"/>
</dbReference>
<dbReference type="GeneID" id="101863924"/>
<dbReference type="InterPro" id="IPR001214">
    <property type="entry name" value="SET_dom"/>
</dbReference>